<keyword evidence="1" id="KW-0732">Signal</keyword>
<comment type="caution">
    <text evidence="3">The sequence shown here is derived from an EMBL/GenBank/DDBJ whole genome shotgun (WGS) entry which is preliminary data.</text>
</comment>
<evidence type="ECO:0000259" key="2">
    <source>
        <dbReference type="Pfam" id="PF05225"/>
    </source>
</evidence>
<protein>
    <submittedName>
        <fullName evidence="3">Tigger transposable element-derived protein 6-like protein</fullName>
    </submittedName>
</protein>
<dbReference type="EMBL" id="BMAT01006400">
    <property type="protein sequence ID" value="GFS12112.1"/>
    <property type="molecule type" value="Genomic_DNA"/>
</dbReference>
<evidence type="ECO:0000313" key="4">
    <source>
        <dbReference type="Proteomes" id="UP000762676"/>
    </source>
</evidence>
<gene>
    <name evidence="3" type="ORF">ElyMa_003103500</name>
</gene>
<dbReference type="Proteomes" id="UP000762676">
    <property type="component" value="Unassembled WGS sequence"/>
</dbReference>
<organism evidence="3 4">
    <name type="scientific">Elysia marginata</name>
    <dbReference type="NCBI Taxonomy" id="1093978"/>
    <lineage>
        <taxon>Eukaryota</taxon>
        <taxon>Metazoa</taxon>
        <taxon>Spiralia</taxon>
        <taxon>Lophotrochozoa</taxon>
        <taxon>Mollusca</taxon>
        <taxon>Gastropoda</taxon>
        <taxon>Heterobranchia</taxon>
        <taxon>Euthyneura</taxon>
        <taxon>Panpulmonata</taxon>
        <taxon>Sacoglossa</taxon>
        <taxon>Placobranchoidea</taxon>
        <taxon>Plakobranchidae</taxon>
        <taxon>Elysia</taxon>
    </lineage>
</organism>
<dbReference type="SUPFAM" id="SSF46689">
    <property type="entry name" value="Homeodomain-like"/>
    <property type="match status" value="1"/>
</dbReference>
<accession>A0AAV4IS83</accession>
<dbReference type="InterPro" id="IPR009057">
    <property type="entry name" value="Homeodomain-like_sf"/>
</dbReference>
<dbReference type="Gene3D" id="1.10.10.60">
    <property type="entry name" value="Homeodomain-like"/>
    <property type="match status" value="1"/>
</dbReference>
<feature type="chain" id="PRO_5043461540" evidence="1">
    <location>
        <begin position="17"/>
        <end position="237"/>
    </location>
</feature>
<evidence type="ECO:0000313" key="3">
    <source>
        <dbReference type="EMBL" id="GFS12112.1"/>
    </source>
</evidence>
<dbReference type="Pfam" id="PF05225">
    <property type="entry name" value="HTH_psq"/>
    <property type="match status" value="1"/>
</dbReference>
<feature type="domain" description="HTH psq-type" evidence="2">
    <location>
        <begin position="59"/>
        <end position="97"/>
    </location>
</feature>
<feature type="signal peptide" evidence="1">
    <location>
        <begin position="1"/>
        <end position="16"/>
    </location>
</feature>
<name>A0AAV4IS83_9GAST</name>
<reference evidence="3 4" key="1">
    <citation type="journal article" date="2021" name="Elife">
        <title>Chloroplast acquisition without the gene transfer in kleptoplastic sea slugs, Plakobranchus ocellatus.</title>
        <authorList>
            <person name="Maeda T."/>
            <person name="Takahashi S."/>
            <person name="Yoshida T."/>
            <person name="Shimamura S."/>
            <person name="Takaki Y."/>
            <person name="Nagai Y."/>
            <person name="Toyoda A."/>
            <person name="Suzuki Y."/>
            <person name="Arimoto A."/>
            <person name="Ishii H."/>
            <person name="Satoh N."/>
            <person name="Nishiyama T."/>
            <person name="Hasebe M."/>
            <person name="Maruyama T."/>
            <person name="Minagawa J."/>
            <person name="Obokata J."/>
            <person name="Shigenobu S."/>
        </authorList>
    </citation>
    <scope>NUCLEOTIDE SEQUENCE [LARGE SCALE GENOMIC DNA]</scope>
</reference>
<sequence length="237" mass="27670">MLRILTLLELRYCCVCSNYFCCDGGDPTLSKYICFESLIVNTNSGNMVRPKVRKKQYDPRQMIEAVEMMRKNGLNLRQAAEQYKVPMSTLWDKVTNRVPLRPAPRTFISPEEEKEIVDWIKWAHRSNHCVKRGNLLSDIQRILKSQGKKTPFKDNRPGYKWLQGFLHCYPEIMDKVELKKDPSKKDPKERTELVAEWFEEVKVNLLKDGIDIRTIDPKCMFVTKLHQFSVGTNGQGL</sequence>
<dbReference type="InterPro" id="IPR007889">
    <property type="entry name" value="HTH_Psq"/>
</dbReference>
<dbReference type="AlphaFoldDB" id="A0AAV4IS83"/>
<proteinExistence type="predicted"/>
<keyword evidence="4" id="KW-1185">Reference proteome</keyword>
<dbReference type="GO" id="GO:0003677">
    <property type="term" value="F:DNA binding"/>
    <property type="evidence" value="ECO:0007669"/>
    <property type="project" value="InterPro"/>
</dbReference>
<evidence type="ECO:0000256" key="1">
    <source>
        <dbReference type="SAM" id="SignalP"/>
    </source>
</evidence>